<evidence type="ECO:0008006" key="3">
    <source>
        <dbReference type="Google" id="ProtNLM"/>
    </source>
</evidence>
<dbReference type="InterPro" id="IPR014917">
    <property type="entry name" value="DUF1800"/>
</dbReference>
<organism evidence="1 2">
    <name type="scientific">Paractinoplanes tereljensis</name>
    <dbReference type="NCBI Taxonomy" id="571912"/>
    <lineage>
        <taxon>Bacteria</taxon>
        <taxon>Bacillati</taxon>
        <taxon>Actinomycetota</taxon>
        <taxon>Actinomycetes</taxon>
        <taxon>Micromonosporales</taxon>
        <taxon>Micromonosporaceae</taxon>
        <taxon>Paractinoplanes</taxon>
    </lineage>
</organism>
<gene>
    <name evidence="1" type="ORF">Ate02nite_85970</name>
</gene>
<comment type="caution">
    <text evidence="1">The sequence shown here is derived from an EMBL/GenBank/DDBJ whole genome shotgun (WGS) entry which is preliminary data.</text>
</comment>
<dbReference type="AlphaFoldDB" id="A0A919TZG9"/>
<proteinExistence type="predicted"/>
<protein>
    <recommendedName>
        <fullName evidence="3">DUF1800 domain-containing protein</fullName>
    </recommendedName>
</protein>
<dbReference type="RefSeq" id="WP_203813683.1">
    <property type="nucleotide sequence ID" value="NZ_BOMY01000055.1"/>
</dbReference>
<evidence type="ECO:0000313" key="1">
    <source>
        <dbReference type="EMBL" id="GIF25867.1"/>
    </source>
</evidence>
<dbReference type="Proteomes" id="UP000623608">
    <property type="component" value="Unassembled WGS sequence"/>
</dbReference>
<keyword evidence="2" id="KW-1185">Reference proteome</keyword>
<name>A0A919TZG9_9ACTN</name>
<sequence length="461" mass="49484">MTTDLLVRRATFGPTPATLAEAAQLGVNGWLEKQLAPEKINDAVCDDLLARLPLAGASISAVRAKLPVHSYDAFKQLGRAGVARAAWSNRQLFESVAAFWANHLHVAAPSSGGWDSRADYDAQVIRKHTFGKFADMLKASMRHPAMLTYLDNRSSTRSHPNENYARELMELHTVGLVYAEDDVQAAARLLTGLTVAKNGTYVYDASKHLGGAVKILGFSSANAPNDVAPLAFADHLARHPSTAERIATKLCVRFVADEPPASLVAKLAKVYLDNDTAIKPVLKALFTSPEFSASAGKKTRTPFEDLIATIRTLGLGPEKSGTKAIDALYNMLVDVGNAPYRWGPPNGYPDVAVAWASPSAFLLKCNWHLNLATGWYPAQLTRPADLRKALVPTLPATYGALIDALATRLTGTRLPPTHTAAVLSVAGKLPTSPLTSSDKTLAGSFPYLVALVLDSPAFQLR</sequence>
<evidence type="ECO:0000313" key="2">
    <source>
        <dbReference type="Proteomes" id="UP000623608"/>
    </source>
</evidence>
<dbReference type="EMBL" id="BOMY01000055">
    <property type="protein sequence ID" value="GIF25867.1"/>
    <property type="molecule type" value="Genomic_DNA"/>
</dbReference>
<dbReference type="Pfam" id="PF08811">
    <property type="entry name" value="DUF1800"/>
    <property type="match status" value="1"/>
</dbReference>
<reference evidence="1" key="1">
    <citation type="submission" date="2021-01" db="EMBL/GenBank/DDBJ databases">
        <title>Whole genome shotgun sequence of Actinoplanes tereljensis NBRC 105297.</title>
        <authorList>
            <person name="Komaki H."/>
            <person name="Tamura T."/>
        </authorList>
    </citation>
    <scope>NUCLEOTIDE SEQUENCE</scope>
    <source>
        <strain evidence="1">NBRC 105297</strain>
    </source>
</reference>
<accession>A0A919TZG9</accession>